<dbReference type="UniPathway" id="UPA00068">
    <property type="reaction ID" value="UER00107"/>
</dbReference>
<keyword evidence="5 9" id="KW-0547">Nucleotide-binding</keyword>
<dbReference type="SUPFAM" id="SSF53633">
    <property type="entry name" value="Carbamate kinase-like"/>
    <property type="match status" value="1"/>
</dbReference>
<keyword evidence="3 9" id="KW-0028">Amino-acid biosynthesis</keyword>
<keyword evidence="9" id="KW-0963">Cytoplasm</keyword>
<evidence type="ECO:0000256" key="2">
    <source>
        <dbReference type="ARBA" id="ARBA00022571"/>
    </source>
</evidence>
<evidence type="ECO:0000256" key="1">
    <source>
        <dbReference type="ARBA" id="ARBA00004828"/>
    </source>
</evidence>
<evidence type="ECO:0000259" key="10">
    <source>
        <dbReference type="Pfam" id="PF00696"/>
    </source>
</evidence>
<feature type="site" description="Transition state stabilizer" evidence="9">
    <location>
        <position position="216"/>
    </location>
</feature>
<dbReference type="OrthoDB" id="5915023at2"/>
<feature type="binding site" evidence="9">
    <location>
        <position position="157"/>
    </location>
    <ligand>
        <name>substrate</name>
    </ligand>
</feature>
<evidence type="ECO:0000313" key="11">
    <source>
        <dbReference type="EMBL" id="OTQ52163.1"/>
    </source>
</evidence>
<feature type="binding site" evidence="9">
    <location>
        <position position="65"/>
    </location>
    <ligand>
        <name>substrate</name>
    </ligand>
</feature>
<feature type="site" description="Transition state stabilizer" evidence="9">
    <location>
        <position position="7"/>
    </location>
</feature>
<keyword evidence="7 9" id="KW-0067">ATP-binding</keyword>
<dbReference type="HAMAP" id="MF_00082">
    <property type="entry name" value="ArgB"/>
    <property type="match status" value="1"/>
</dbReference>
<evidence type="ECO:0000256" key="9">
    <source>
        <dbReference type="HAMAP-Rule" id="MF_00082"/>
    </source>
</evidence>
<comment type="caution">
    <text evidence="11">The sequence shown here is derived from an EMBL/GenBank/DDBJ whole genome shotgun (WGS) entry which is preliminary data.</text>
</comment>
<evidence type="ECO:0000313" key="12">
    <source>
        <dbReference type="Proteomes" id="UP000194968"/>
    </source>
</evidence>
<evidence type="ECO:0000256" key="8">
    <source>
        <dbReference type="ARBA" id="ARBA00048141"/>
    </source>
</evidence>
<evidence type="ECO:0000256" key="4">
    <source>
        <dbReference type="ARBA" id="ARBA00022679"/>
    </source>
</evidence>
<evidence type="ECO:0000256" key="6">
    <source>
        <dbReference type="ARBA" id="ARBA00022777"/>
    </source>
</evidence>
<comment type="pathway">
    <text evidence="1 9">Amino-acid biosynthesis; L-arginine biosynthesis; N(2)-acetyl-L-ornithine from L-glutamate: step 2/4.</text>
</comment>
<reference evidence="11 12" key="1">
    <citation type="submission" date="2017-03" db="EMBL/GenBank/DDBJ databases">
        <title>Comparative genomics of honeybee gut symbionts reveal geographically distinct and subgroup specific antibiotic resistance.</title>
        <authorList>
            <person name="Ludvigsen J."/>
            <person name="Porcellato D."/>
            <person name="Labee-Lund T.M."/>
            <person name="Amdam G.V."/>
            <person name="Rudi K."/>
        </authorList>
    </citation>
    <scope>NUCLEOTIDE SEQUENCE [LARGE SCALE GENOMIC DNA]</scope>
    <source>
        <strain evidence="11 12">A-4-12</strain>
    </source>
</reference>
<dbReference type="EMBL" id="NASK01000074">
    <property type="protein sequence ID" value="OTQ52163.1"/>
    <property type="molecule type" value="Genomic_DNA"/>
</dbReference>
<keyword evidence="4 9" id="KW-0808">Transferase</keyword>
<gene>
    <name evidence="9" type="primary">argB</name>
    <name evidence="11" type="ORF">B6D06_02110</name>
</gene>
<keyword evidence="6 9" id="KW-0418">Kinase</keyword>
<dbReference type="InterPro" id="IPR036393">
    <property type="entry name" value="AceGlu_kinase-like_sf"/>
</dbReference>
<dbReference type="GO" id="GO:0005737">
    <property type="term" value="C:cytoplasm"/>
    <property type="evidence" value="ECO:0007669"/>
    <property type="project" value="UniProtKB-SubCell"/>
</dbReference>
<dbReference type="GO" id="GO:0042450">
    <property type="term" value="P:L-arginine biosynthetic process via ornithine"/>
    <property type="evidence" value="ECO:0007669"/>
    <property type="project" value="UniProtKB-UniRule"/>
</dbReference>
<name>A0A242NWL5_9GAMM</name>
<dbReference type="InterPro" id="IPR037528">
    <property type="entry name" value="ArgB"/>
</dbReference>
<feature type="domain" description="Aspartate/glutamate/uridylate kinase" evidence="10">
    <location>
        <begin position="4"/>
        <end position="234"/>
    </location>
</feature>
<comment type="subcellular location">
    <subcellularLocation>
        <location evidence="9">Cytoplasm</location>
    </subcellularLocation>
</comment>
<accession>A0A242NWL5</accession>
<proteinExistence type="inferred from homology"/>
<dbReference type="Pfam" id="PF00696">
    <property type="entry name" value="AA_kinase"/>
    <property type="match status" value="1"/>
</dbReference>
<dbReference type="AlphaFoldDB" id="A0A242NWL5"/>
<dbReference type="GO" id="GO:0003991">
    <property type="term" value="F:acetylglutamate kinase activity"/>
    <property type="evidence" value="ECO:0007669"/>
    <property type="project" value="UniProtKB-UniRule"/>
</dbReference>
<evidence type="ECO:0000256" key="7">
    <source>
        <dbReference type="ARBA" id="ARBA00022840"/>
    </source>
</evidence>
<dbReference type="PIRSF" id="PIRSF000728">
    <property type="entry name" value="NAGK"/>
    <property type="match status" value="1"/>
</dbReference>
<dbReference type="NCBIfam" id="TIGR00761">
    <property type="entry name" value="argB"/>
    <property type="match status" value="1"/>
</dbReference>
<keyword evidence="2 9" id="KW-0055">Arginine biosynthesis</keyword>
<protein>
    <recommendedName>
        <fullName evidence="9">Acetylglutamate kinase</fullName>
        <ecNumber evidence="9">2.7.2.8</ecNumber>
    </recommendedName>
    <alternativeName>
        <fullName evidence="9">N-acetyl-L-glutamate 5-phosphotransferase</fullName>
    </alternativeName>
    <alternativeName>
        <fullName evidence="9">NAG kinase</fullName>
        <shortName evidence="9">NAGK</shortName>
    </alternativeName>
</protein>
<comment type="similarity">
    <text evidence="9">Belongs to the acetylglutamate kinase family. ArgB subfamily.</text>
</comment>
<dbReference type="Gene3D" id="3.40.1160.10">
    <property type="entry name" value="Acetylglutamate kinase-like"/>
    <property type="match status" value="1"/>
</dbReference>
<dbReference type="GO" id="GO:0005524">
    <property type="term" value="F:ATP binding"/>
    <property type="evidence" value="ECO:0007669"/>
    <property type="project" value="UniProtKB-UniRule"/>
</dbReference>
<comment type="catalytic activity">
    <reaction evidence="8 9">
        <text>N-acetyl-L-glutamate + ATP = N-acetyl-L-glutamyl 5-phosphate + ADP</text>
        <dbReference type="Rhea" id="RHEA:14629"/>
        <dbReference type="ChEBI" id="CHEBI:30616"/>
        <dbReference type="ChEBI" id="CHEBI:44337"/>
        <dbReference type="ChEBI" id="CHEBI:57936"/>
        <dbReference type="ChEBI" id="CHEBI:456216"/>
        <dbReference type="EC" id="2.7.2.8"/>
    </reaction>
</comment>
<comment type="function">
    <text evidence="9">Catalyzes the ATP-dependent phosphorylation of N-acetyl-L-glutamate.</text>
</comment>
<dbReference type="EC" id="2.7.2.8" evidence="9"/>
<evidence type="ECO:0000256" key="3">
    <source>
        <dbReference type="ARBA" id="ARBA00022605"/>
    </source>
</evidence>
<dbReference type="RefSeq" id="WP_086320052.1">
    <property type="nucleotide sequence ID" value="NZ_NASK01000074.1"/>
</dbReference>
<dbReference type="Proteomes" id="UP000194968">
    <property type="component" value="Unassembled WGS sequence"/>
</dbReference>
<dbReference type="InterPro" id="IPR004662">
    <property type="entry name" value="AcgluKinase_fam"/>
</dbReference>
<dbReference type="InterPro" id="IPR001048">
    <property type="entry name" value="Asp/Glu/Uridylate_kinase"/>
</dbReference>
<dbReference type="PANTHER" id="PTHR23342:SF0">
    <property type="entry name" value="N-ACETYLGLUTAMATE SYNTHASE, MITOCHONDRIAL"/>
    <property type="match status" value="1"/>
</dbReference>
<feature type="binding site" evidence="9">
    <location>
        <begin position="43"/>
        <end position="44"/>
    </location>
    <ligand>
        <name>substrate</name>
    </ligand>
</feature>
<dbReference type="PANTHER" id="PTHR23342">
    <property type="entry name" value="N-ACETYLGLUTAMATE SYNTHASE"/>
    <property type="match status" value="1"/>
</dbReference>
<evidence type="ECO:0000256" key="5">
    <source>
        <dbReference type="ARBA" id="ARBA00022741"/>
    </source>
</evidence>
<organism evidence="11 12">
    <name type="scientific">Gilliamella apis</name>
    <dbReference type="NCBI Taxonomy" id="1970738"/>
    <lineage>
        <taxon>Bacteria</taxon>
        <taxon>Pseudomonadati</taxon>
        <taxon>Pseudomonadota</taxon>
        <taxon>Gammaproteobacteria</taxon>
        <taxon>Orbales</taxon>
        <taxon>Orbaceae</taxon>
        <taxon>Gilliamella</taxon>
    </lineage>
</organism>
<sequence>MKPLIIKFGGVLLDNKDALSKLFIVISEYKKNFKRPLIIVHGGGSVVDSLMDRLSLPVVRRNGLRVTPADQIDVIVGSLAGSANTTILSEAKKSQIASIGLCLADGDSVKVKQISEELGYVGEAEQGDPALINLLLNNGYLPIVSSIGITDEGKMMNVNADHAAVALAKTLNADLILLSDVSGVLDENKQLIESLTQAEADHLIAQGIITDGMIVKVNSAFEAAKTLGRPIDIASWKESDKLIELFNGKSGITGTRIIA</sequence>